<accession>A0A1B1DVK7</accession>
<sequence length="301" mass="32825">MDQHLSNLPSRGKYAQFNTGWGSSYSGFCTSFVDVKPKIEGVLSTYSGYAQYVDKIVNAWCYASTMDGNNSYGTYCTYFYYWLRDILSKHLRVPSPLGRMREIYGKFDDVPNQKGCKNINENITDEDILPQVKIHFDYSQDYDTIMQHLGNDDGGGTKTCDTTYHDHLDAITKACAAIEADCKKDGGPQKSGRYCDPLRAAEKANGAAGKYCKNEILQKLKCTVPVSAVKPATAAKPVAAKPAAVRPPAARASADSVSSIVPGAVSGGLVTIGLPTLTFFLYKVSKVTITQLSIVITSLYN</sequence>
<dbReference type="RefSeq" id="XP_019913332.1">
    <property type="nucleotide sequence ID" value="XM_020057564.1"/>
</dbReference>
<dbReference type="Pfam" id="PF05795">
    <property type="entry name" value="Plasmodium_Vir"/>
    <property type="match status" value="1"/>
</dbReference>
<dbReference type="KEGG" id="pcot:PCOAH_00007540"/>
<name>A0A1B1DVK7_9APIC</name>
<keyword evidence="2" id="KW-1185">Reference proteome</keyword>
<gene>
    <name evidence="1" type="ORF">PCOAH_00007540</name>
</gene>
<dbReference type="InterPro" id="IPR008780">
    <property type="entry name" value="Plasmodium_Vir"/>
</dbReference>
<dbReference type="Proteomes" id="UP000092716">
    <property type="component" value="Chromosome 4"/>
</dbReference>
<evidence type="ECO:0000313" key="1">
    <source>
        <dbReference type="EMBL" id="ANQ06637.1"/>
    </source>
</evidence>
<dbReference type="AlphaFoldDB" id="A0A1B1DVK7"/>
<organism evidence="1 2">
    <name type="scientific">Plasmodium coatneyi</name>
    <dbReference type="NCBI Taxonomy" id="208452"/>
    <lineage>
        <taxon>Eukaryota</taxon>
        <taxon>Sar</taxon>
        <taxon>Alveolata</taxon>
        <taxon>Apicomplexa</taxon>
        <taxon>Aconoidasida</taxon>
        <taxon>Haemosporida</taxon>
        <taxon>Plasmodiidae</taxon>
        <taxon>Plasmodium</taxon>
    </lineage>
</organism>
<dbReference type="EMBL" id="CP016242">
    <property type="protein sequence ID" value="ANQ06637.1"/>
    <property type="molecule type" value="Genomic_DNA"/>
</dbReference>
<dbReference type="VEuPathDB" id="PlasmoDB:PCOAH_00007540"/>
<protein>
    <submittedName>
        <fullName evidence="1">CYIR protein</fullName>
    </submittedName>
</protein>
<proteinExistence type="predicted"/>
<evidence type="ECO:0000313" key="2">
    <source>
        <dbReference type="Proteomes" id="UP000092716"/>
    </source>
</evidence>
<dbReference type="GeneID" id="30907477"/>
<reference evidence="2" key="1">
    <citation type="submission" date="2016-06" db="EMBL/GenBank/DDBJ databases">
        <title>First high quality genome sequence of Plasmodium coatneyi using continuous long reads from single molecule, real-time sequencing.</title>
        <authorList>
            <person name="Chien J.-T."/>
            <person name="Pakala S.B."/>
            <person name="Geraldo J.A."/>
            <person name="Lapp S.A."/>
            <person name="Barnwell J.W."/>
            <person name="Kissinger J.C."/>
            <person name="Galinski M.R."/>
            <person name="Humphrey J.C."/>
        </authorList>
    </citation>
    <scope>NUCLEOTIDE SEQUENCE [LARGE SCALE GENOMIC DNA]</scope>
    <source>
        <strain evidence="2">Hackeri</strain>
    </source>
</reference>